<keyword evidence="7" id="KW-0539">Nucleus</keyword>
<evidence type="ECO:0000313" key="12">
    <source>
        <dbReference type="WBParaSite" id="jg21272"/>
    </source>
</evidence>
<dbReference type="InterPro" id="IPR019440">
    <property type="entry name" value="MAU2"/>
</dbReference>
<dbReference type="GO" id="GO:0005654">
    <property type="term" value="C:nucleoplasm"/>
    <property type="evidence" value="ECO:0007669"/>
    <property type="project" value="UniProtKB-SubCell"/>
</dbReference>
<keyword evidence="4" id="KW-0132">Cell division</keyword>
<evidence type="ECO:0000256" key="2">
    <source>
        <dbReference type="ARBA" id="ARBA00008585"/>
    </source>
</evidence>
<dbReference type="InterPro" id="IPR009846">
    <property type="entry name" value="SF3b5/RDS3-10"/>
</dbReference>
<name>A0A915DLB2_9BILA</name>
<evidence type="ECO:0000256" key="10">
    <source>
        <dbReference type="ARBA" id="ARBA00030523"/>
    </source>
</evidence>
<keyword evidence="6" id="KW-0159">Chromosome partition</keyword>
<dbReference type="WBParaSite" id="jg21272">
    <property type="protein sequence ID" value="jg21272"/>
    <property type="gene ID" value="jg21272"/>
</dbReference>
<evidence type="ECO:0000256" key="8">
    <source>
        <dbReference type="ARBA" id="ARBA00023306"/>
    </source>
</evidence>
<dbReference type="AlphaFoldDB" id="A0A915DLB2"/>
<comment type="subcellular location">
    <subcellularLocation>
        <location evidence="1">Nucleus</location>
        <location evidence="1">Nucleoplasm</location>
    </subcellularLocation>
</comment>
<dbReference type="Proteomes" id="UP000887574">
    <property type="component" value="Unplaced"/>
</dbReference>
<dbReference type="PANTHER" id="PTHR21394">
    <property type="entry name" value="MAU2 CHROMATID COHESION FACTOR HOMOLOG"/>
    <property type="match status" value="1"/>
</dbReference>
<comment type="similarity">
    <text evidence="2">Belongs to the SCC4/mau-2 family.</text>
</comment>
<organism evidence="11 12">
    <name type="scientific">Ditylenchus dipsaci</name>
    <dbReference type="NCBI Taxonomy" id="166011"/>
    <lineage>
        <taxon>Eukaryota</taxon>
        <taxon>Metazoa</taxon>
        <taxon>Ecdysozoa</taxon>
        <taxon>Nematoda</taxon>
        <taxon>Chromadorea</taxon>
        <taxon>Rhabditida</taxon>
        <taxon>Tylenchina</taxon>
        <taxon>Tylenchomorpha</taxon>
        <taxon>Sphaerularioidea</taxon>
        <taxon>Anguinidae</taxon>
        <taxon>Anguininae</taxon>
        <taxon>Ditylenchus</taxon>
    </lineage>
</organism>
<dbReference type="Pfam" id="PF10345">
    <property type="entry name" value="Cohesin_load"/>
    <property type="match status" value="2"/>
</dbReference>
<dbReference type="Gene3D" id="1.25.40.10">
    <property type="entry name" value="Tetratricopeptide repeat domain"/>
    <property type="match status" value="1"/>
</dbReference>
<evidence type="ECO:0000256" key="7">
    <source>
        <dbReference type="ARBA" id="ARBA00023242"/>
    </source>
</evidence>
<dbReference type="GO" id="GO:0007064">
    <property type="term" value="P:mitotic sister chromatid cohesion"/>
    <property type="evidence" value="ECO:0007669"/>
    <property type="project" value="InterPro"/>
</dbReference>
<evidence type="ECO:0000256" key="5">
    <source>
        <dbReference type="ARBA" id="ARBA00022776"/>
    </source>
</evidence>
<evidence type="ECO:0000256" key="1">
    <source>
        <dbReference type="ARBA" id="ARBA00004642"/>
    </source>
</evidence>
<keyword evidence="11" id="KW-1185">Reference proteome</keyword>
<dbReference type="Pfam" id="PF07189">
    <property type="entry name" value="SF3b10"/>
    <property type="match status" value="1"/>
</dbReference>
<evidence type="ECO:0000256" key="3">
    <source>
        <dbReference type="ARBA" id="ARBA00017198"/>
    </source>
</evidence>
<dbReference type="SUPFAM" id="SSF48452">
    <property type="entry name" value="TPR-like"/>
    <property type="match status" value="2"/>
</dbReference>
<evidence type="ECO:0000313" key="11">
    <source>
        <dbReference type="Proteomes" id="UP000887574"/>
    </source>
</evidence>
<protein>
    <recommendedName>
        <fullName evidence="3">MAU2 chromatid cohesion factor homolog</fullName>
    </recommendedName>
    <alternativeName>
        <fullName evidence="10">Cohesin loading complex subunit SCC4 homolog</fullName>
    </alternativeName>
</protein>
<evidence type="ECO:0000256" key="4">
    <source>
        <dbReference type="ARBA" id="ARBA00022618"/>
    </source>
</evidence>
<dbReference type="GO" id="GO:0007059">
    <property type="term" value="P:chromosome segregation"/>
    <property type="evidence" value="ECO:0007669"/>
    <property type="project" value="UniProtKB-KW"/>
</dbReference>
<keyword evidence="8" id="KW-0131">Cell cycle</keyword>
<proteinExistence type="inferred from homology"/>
<evidence type="ECO:0000256" key="6">
    <source>
        <dbReference type="ARBA" id="ARBA00022829"/>
    </source>
</evidence>
<sequence>MDQAASASTANVPKNVPPPNVNADQAVLSLMAMGENFRSAKPPKYKMSVKCVMAALKIQCSQELSALCNYELGKLLWLYTRNTELAKEHLKKAYNMMKDLGQPLELARLKVVCLICEIYIAERSFEVIKGLLRNEIADSRRYPFLHAKLLFLFGDVYLKLKDYDKALEVINSGIVYFRDVKEIIVECYFRLTKSLILSIQMTKQQELGNSVSELGEILSKVSNTTPAINDIRAFCYSIQLCYFLSTGMLKSSKQCLRQLHMTVQSAESQSEDKEQHFQWLSSKMLTGLAYVLTVLSNIQYSNFERAHRYYGTALQHFDSLKTLMRKKLLLYESVAQTQLILGNPQDSLNNIGYMVKKVHIHPMLMQDFEPQIHTLLVRNVLFYMRLPNESEKQFKAALKKTTDSELCTMINLSLAIVYLFTSRESDFYELFDWISPNKLKTIATSLKSAAHLVHGLHYYLNMRTQECKSNIMESITISKEEDMARIQAIALLLLSKLFKAKDTDVLKAAYEWSTKSNDASLLIWANSQIIQLHSINGKSRKLPQKACQQQSAHHLVQWTEGSVDAFLYSQVLMTSNSAPAERFHVLAQLEHLQSKYTGTGHADVTRWEWITNQHRDTNASIIGHPDHLSFVAVCENETRARARYNLLCRMVQPTGPPPEKSPLDEI</sequence>
<dbReference type="GO" id="GO:0051301">
    <property type="term" value="P:cell division"/>
    <property type="evidence" value="ECO:0007669"/>
    <property type="project" value="UniProtKB-KW"/>
</dbReference>
<dbReference type="InterPro" id="IPR011990">
    <property type="entry name" value="TPR-like_helical_dom_sf"/>
</dbReference>
<keyword evidence="5" id="KW-0498">Mitosis</keyword>
<reference evidence="12" key="1">
    <citation type="submission" date="2022-11" db="UniProtKB">
        <authorList>
            <consortium name="WormBaseParasite"/>
        </authorList>
    </citation>
    <scope>IDENTIFICATION</scope>
</reference>
<evidence type="ECO:0000256" key="9">
    <source>
        <dbReference type="ARBA" id="ARBA00025632"/>
    </source>
</evidence>
<comment type="function">
    <text evidence="9">Required for association of the cohesin complex with chromatin during interphase. Plays a role in sister chromatid cohesion and normal progression through prometaphase.</text>
</comment>
<accession>A0A915DLB2</accession>